<reference evidence="1 2" key="1">
    <citation type="submission" date="2019-12" db="EMBL/GenBank/DDBJ databases">
        <title>Comparative genomics gives insights into the taxonomy of the Azoarcus-Aromatoleum group and reveals separate origins of nif in the plant-associated Azoarcus and non-plant-associated Aromatoleum sub-groups.</title>
        <authorList>
            <person name="Lafos M."/>
            <person name="Maluk M."/>
            <person name="Batista M."/>
            <person name="Junghare M."/>
            <person name="Carmona M."/>
            <person name="Faoro H."/>
            <person name="Cruz L.M."/>
            <person name="Battistoni F."/>
            <person name="De Souza E."/>
            <person name="Pedrosa F."/>
            <person name="Chen W.-M."/>
            <person name="Poole P.S."/>
            <person name="Dixon R.A."/>
            <person name="James E.K."/>
        </authorList>
    </citation>
    <scope>NUCLEOTIDE SEQUENCE [LARGE SCALE GENOMIC DNA]</scope>
    <source>
        <strain evidence="1 2">ToN1</strain>
    </source>
</reference>
<organism evidence="1 2">
    <name type="scientific">Aromatoleum petrolei</name>
    <dbReference type="NCBI Taxonomy" id="76116"/>
    <lineage>
        <taxon>Bacteria</taxon>
        <taxon>Pseudomonadati</taxon>
        <taxon>Pseudomonadota</taxon>
        <taxon>Betaproteobacteria</taxon>
        <taxon>Rhodocyclales</taxon>
        <taxon>Rhodocyclaceae</taxon>
        <taxon>Aromatoleum</taxon>
    </lineage>
</organism>
<protein>
    <submittedName>
        <fullName evidence="1">Uncharacterized protein</fullName>
    </submittedName>
</protein>
<evidence type="ECO:0000313" key="1">
    <source>
        <dbReference type="EMBL" id="NMF90725.1"/>
    </source>
</evidence>
<proteinExistence type="predicted"/>
<dbReference type="RefSeq" id="WP_169208060.1">
    <property type="nucleotide sequence ID" value="NZ_CP059560.1"/>
</dbReference>
<dbReference type="Proteomes" id="UP000652074">
    <property type="component" value="Unassembled WGS sequence"/>
</dbReference>
<dbReference type="EMBL" id="WTVR01000050">
    <property type="protein sequence ID" value="NMF90725.1"/>
    <property type="molecule type" value="Genomic_DNA"/>
</dbReference>
<sequence>MTDPISSTNPTADTLLNDTPLDVAGAARELGLKPVRAWVPDEKKKASTAGAERVRRCRAKAEQQGFKQLSITVSAELHPMLKTLAARTKAGEPAEAVLAELLPESSISPSVTADKHPESSVAWLDALPAWRRWLLRWLLPRGVASTR</sequence>
<evidence type="ECO:0000313" key="2">
    <source>
        <dbReference type="Proteomes" id="UP000652074"/>
    </source>
</evidence>
<comment type="caution">
    <text evidence="1">The sequence shown here is derived from an EMBL/GenBank/DDBJ whole genome shotgun (WGS) entry which is preliminary data.</text>
</comment>
<keyword evidence="2" id="KW-1185">Reference proteome</keyword>
<accession>A0ABX1MS17</accession>
<name>A0ABX1MS17_9RHOO</name>
<gene>
    <name evidence="1" type="ORF">GPA26_19830</name>
</gene>